<comment type="caution">
    <text evidence="1">The sequence shown here is derived from an EMBL/GenBank/DDBJ whole genome shotgun (WGS) entry which is preliminary data.</text>
</comment>
<dbReference type="RefSeq" id="WP_053998694.1">
    <property type="nucleotide sequence ID" value="NZ_JXMU01000009.1"/>
</dbReference>
<evidence type="ECO:0000313" key="1">
    <source>
        <dbReference type="EMBL" id="KPB01668.1"/>
    </source>
</evidence>
<sequence>MYDVNALSFLAAITSLRTLIERTSSCDSNAAISKPDQITACGTLERLFENFVVVGCQSAHVANQRLIQNLKEKELTYGQLLNATREIESRFADHLSEIKLLVLQPNEAQLMLPVDHLLRGTGSHVEGFPAAFPKASLEIEEAAKCLALNRYTAAVFHSMRALESGIKAFSLLLEIPDPTKPAEKNWGVMLRKITESLEEKWPKKHRLNGTLGAKYENIYATLDAVKNPWRNATMHVENTYSPHEALHITRCVAIFLVELAKYCDEEGRTGDAAPAMAEVADTNDDNTTKAE</sequence>
<name>A0A0N0E7W7_9HYPH</name>
<keyword evidence="2" id="KW-1185">Reference proteome</keyword>
<reference evidence="1 2" key="1">
    <citation type="submission" date="2015-01" db="EMBL/GenBank/DDBJ databases">
        <title>Ahrensia donghaiensis sp. nov., a novel dimethylsulphoniopropionate-cleavage bacterium isolated from seawater and emended descriptions of the genus Ahrensia and Ahrensia kielensis.</title>
        <authorList>
            <person name="Liu J."/>
        </authorList>
    </citation>
    <scope>NUCLEOTIDE SEQUENCE [LARGE SCALE GENOMIC DNA]</scope>
    <source>
        <strain evidence="1 2">LZD062</strain>
    </source>
</reference>
<dbReference type="AlphaFoldDB" id="A0A0N0E7W7"/>
<gene>
    <name evidence="1" type="ORF">SU32_07305</name>
</gene>
<dbReference type="EMBL" id="JXMU01000009">
    <property type="protein sequence ID" value="KPB01668.1"/>
    <property type="molecule type" value="Genomic_DNA"/>
</dbReference>
<organism evidence="1 2">
    <name type="scientific">Ahrensia marina</name>
    <dbReference type="NCBI Taxonomy" id="1514904"/>
    <lineage>
        <taxon>Bacteria</taxon>
        <taxon>Pseudomonadati</taxon>
        <taxon>Pseudomonadota</taxon>
        <taxon>Alphaproteobacteria</taxon>
        <taxon>Hyphomicrobiales</taxon>
        <taxon>Ahrensiaceae</taxon>
        <taxon>Ahrensia</taxon>
    </lineage>
</organism>
<dbReference type="PATRIC" id="fig|1514904.3.peg.3498"/>
<dbReference type="OrthoDB" id="7569346at2"/>
<dbReference type="Proteomes" id="UP000038011">
    <property type="component" value="Unassembled WGS sequence"/>
</dbReference>
<proteinExistence type="predicted"/>
<protein>
    <submittedName>
        <fullName evidence="1">Uncharacterized protein</fullName>
    </submittedName>
</protein>
<accession>A0A0N0E7W7</accession>
<evidence type="ECO:0000313" key="2">
    <source>
        <dbReference type="Proteomes" id="UP000038011"/>
    </source>
</evidence>